<dbReference type="Gene3D" id="2.40.30.70">
    <property type="entry name" value="YaeB-like"/>
    <property type="match status" value="1"/>
</dbReference>
<dbReference type="InterPro" id="IPR036413">
    <property type="entry name" value="YaeB-like_sf"/>
</dbReference>
<dbReference type="RefSeq" id="WP_074860709.1">
    <property type="nucleotide sequence ID" value="NZ_FNZC01000069.1"/>
</dbReference>
<evidence type="ECO:0000313" key="4">
    <source>
        <dbReference type="EMBL" id="SUD53864.1"/>
    </source>
</evidence>
<dbReference type="InterPro" id="IPR023368">
    <property type="entry name" value="UPF0066_cons_site"/>
</dbReference>
<evidence type="ECO:0000313" key="5">
    <source>
        <dbReference type="Proteomes" id="UP000255303"/>
    </source>
</evidence>
<evidence type="ECO:0000259" key="3">
    <source>
        <dbReference type="PROSITE" id="PS51668"/>
    </source>
</evidence>
<keyword evidence="1" id="KW-0949">S-adenosyl-L-methionine</keyword>
<name>A0A379JZS8_ECTOL</name>
<dbReference type="Pfam" id="PF01980">
    <property type="entry name" value="TrmO_N"/>
    <property type="match status" value="1"/>
</dbReference>
<dbReference type="AlphaFoldDB" id="A0A379JZS8"/>
<comment type="similarity">
    <text evidence="2">Belongs to the tRNA methyltransferase O family.</text>
</comment>
<proteinExistence type="inferred from homology"/>
<gene>
    <name evidence="4" type="ORF">NCTC10692_04417</name>
</gene>
<dbReference type="PROSITE" id="PS51668">
    <property type="entry name" value="TSAA_2"/>
    <property type="match status" value="1"/>
</dbReference>
<dbReference type="InterPro" id="IPR023370">
    <property type="entry name" value="TrmO-like_N"/>
</dbReference>
<organism evidence="4 5">
    <name type="scientific">Ectopseudomonas oleovorans</name>
    <name type="common">Pseudomonas oleovorans</name>
    <dbReference type="NCBI Taxonomy" id="301"/>
    <lineage>
        <taxon>Bacteria</taxon>
        <taxon>Pseudomonadati</taxon>
        <taxon>Pseudomonadota</taxon>
        <taxon>Gammaproteobacteria</taxon>
        <taxon>Pseudomonadales</taxon>
        <taxon>Pseudomonadaceae</taxon>
        <taxon>Ectopseudomonas</taxon>
    </lineage>
</organism>
<dbReference type="InterPro" id="IPR036414">
    <property type="entry name" value="YaeB_N_sf"/>
</dbReference>
<evidence type="ECO:0000256" key="1">
    <source>
        <dbReference type="ARBA" id="ARBA00022691"/>
    </source>
</evidence>
<keyword evidence="4" id="KW-0808">Transferase</keyword>
<dbReference type="GO" id="GO:0032259">
    <property type="term" value="P:methylation"/>
    <property type="evidence" value="ECO:0007669"/>
    <property type="project" value="UniProtKB-KW"/>
</dbReference>
<accession>A0A379JZS8</accession>
<evidence type="ECO:0000256" key="2">
    <source>
        <dbReference type="ARBA" id="ARBA00033753"/>
    </source>
</evidence>
<dbReference type="Proteomes" id="UP000255303">
    <property type="component" value="Unassembled WGS sequence"/>
</dbReference>
<keyword evidence="4" id="KW-0489">Methyltransferase</keyword>
<dbReference type="PANTHER" id="PTHR12818:SF0">
    <property type="entry name" value="TRNA (ADENINE(37)-N6)-METHYLTRANSFERASE"/>
    <property type="match status" value="1"/>
</dbReference>
<dbReference type="CDD" id="cd09281">
    <property type="entry name" value="UPF0066"/>
    <property type="match status" value="1"/>
</dbReference>
<dbReference type="EMBL" id="UGUV01000002">
    <property type="protein sequence ID" value="SUD53864.1"/>
    <property type="molecule type" value="Genomic_DNA"/>
</dbReference>
<dbReference type="SUPFAM" id="SSF118196">
    <property type="entry name" value="YaeB-like"/>
    <property type="match status" value="1"/>
</dbReference>
<reference evidence="4 5" key="1">
    <citation type="submission" date="2018-06" db="EMBL/GenBank/DDBJ databases">
        <authorList>
            <consortium name="Pathogen Informatics"/>
            <person name="Doyle S."/>
        </authorList>
    </citation>
    <scope>NUCLEOTIDE SEQUENCE [LARGE SCALE GENOMIC DNA]</scope>
    <source>
        <strain evidence="4 5">NCTC10692</strain>
    </source>
</reference>
<dbReference type="InterPro" id="IPR040372">
    <property type="entry name" value="YaeB-like"/>
</dbReference>
<dbReference type="Gene3D" id="3.30.2310.10">
    <property type="entry name" value="YaeB-like"/>
    <property type="match status" value="1"/>
</dbReference>
<protein>
    <submittedName>
        <fullName evidence="4">Methyltransferase</fullName>
    </submittedName>
</protein>
<dbReference type="InterPro" id="IPR041369">
    <property type="entry name" value="TrmO_C"/>
</dbReference>
<sequence length="239" mass="26852">MQHLVSPVGIVHSCFKEKFAIPRQPHLAPAARGVLELLPPFDQGEAVQGLEQVSHVWLLFLFHQALEDKPRLKVRPPRLGGNQTVGVFSTRATHRPNGIGQSVVRLERVEPGRLHLSGIDLLDGTPVLDIKPYVPYADAVSDARNDMADAPPPLIAVDWQEDALHLARQHALRLDEPLVELIEQCLAQDPRPAYQQPQPERRYGARFWDLDVHWHYPASGRIRVLDMQMTPSADCRPGD</sequence>
<feature type="domain" description="TsaA-like" evidence="3">
    <location>
        <begin position="5"/>
        <end position="142"/>
    </location>
</feature>
<dbReference type="NCBIfam" id="TIGR00104">
    <property type="entry name" value="tRNA_TsaA"/>
    <property type="match status" value="1"/>
</dbReference>
<dbReference type="GO" id="GO:0089715">
    <property type="term" value="F:tRNA (L-threonylcarbamoyladenosine(37)-C2) methyltransferase activity"/>
    <property type="evidence" value="ECO:0007669"/>
    <property type="project" value="TreeGrafter"/>
</dbReference>
<dbReference type="PROSITE" id="PS01318">
    <property type="entry name" value="TSAA_1"/>
    <property type="match status" value="1"/>
</dbReference>
<dbReference type="Pfam" id="PF18389">
    <property type="entry name" value="TrmO_C"/>
    <property type="match status" value="1"/>
</dbReference>
<dbReference type="PANTHER" id="PTHR12818">
    <property type="entry name" value="TRNA (ADENINE(37)-N6)-METHYLTRANSFERASE"/>
    <property type="match status" value="1"/>
</dbReference>